<keyword evidence="2" id="KW-0547">Nucleotide-binding</keyword>
<dbReference type="PROSITE" id="PS00211">
    <property type="entry name" value="ABC_TRANSPORTER_1"/>
    <property type="match status" value="2"/>
</dbReference>
<keyword evidence="3 5" id="KW-0067">ATP-binding</keyword>
<dbReference type="GO" id="GO:0016887">
    <property type="term" value="F:ATP hydrolysis activity"/>
    <property type="evidence" value="ECO:0007669"/>
    <property type="project" value="InterPro"/>
</dbReference>
<dbReference type="Proteomes" id="UP000189475">
    <property type="component" value="Unassembled WGS sequence"/>
</dbReference>
<sequence length="598" mass="67868">MTTYLTIQNLSIALDTHLLLNNASFAVSKNDKIGIIGHNGCGKSTLLHVLNHQLEASSGTIHQSKHCVIASVAQHFPDNSLELNALTLLQNQLPPEDYWQAECLCQDLELSAHTQSLKIRELSGGQQMRLLLGLALIKQPDLLLLDEPSNHLDLPSLLWLERFLARWKGAFVLVSHDATLLDNVTSSSWILRDQSLHCFDLPCTQARQALAEQDLADQQRFRCEQKEIDRLDASAKRLANWGKVYDNEDLARKAKTMQARKEKLQTQQTIVSQGSTWRLQLHGQALQANRILEISELSLYLPESRTPLLYLKHKLIKSGENIAIIGHNGCGKSTLLQALFTHYTEQNPSAAIMRDESRNSATIIGDIKWHGLCQLGYYDQDLEQISTKSTIKDALIPFANLNDDQRKQALISAGFAFERHQQHVASLSGGERARLLFLGLSLAQHHLVLLDEPTNHLDLEGKEQLIDTLNTNIGAALVVSHDRDLLQKTCGRFWLIDHGQIIEFDEFEKALPYLHHDHKVQENHVHPPSSQICIQSQRSNVANDYYTQSQQSHDDLERLIELEEKLTQDRQRKPKHQKPKLQQQWQTEIDLLNLKLSL</sequence>
<dbReference type="PANTHER" id="PTHR19211">
    <property type="entry name" value="ATP-BINDING TRANSPORT PROTEIN-RELATED"/>
    <property type="match status" value="1"/>
</dbReference>
<keyword evidence="6" id="KW-1185">Reference proteome</keyword>
<evidence type="ECO:0000259" key="4">
    <source>
        <dbReference type="PROSITE" id="PS50893"/>
    </source>
</evidence>
<feature type="domain" description="ABC transporter" evidence="4">
    <location>
        <begin position="292"/>
        <end position="523"/>
    </location>
</feature>
<protein>
    <submittedName>
        <fullName evidence="5">Putative ABC transporter ATP-binding protein YheS</fullName>
    </submittedName>
</protein>
<dbReference type="Gene3D" id="3.40.50.300">
    <property type="entry name" value="P-loop containing nucleotide triphosphate hydrolases"/>
    <property type="match status" value="2"/>
</dbReference>
<dbReference type="PROSITE" id="PS50893">
    <property type="entry name" value="ABC_TRANSPORTER_2"/>
    <property type="match status" value="2"/>
</dbReference>
<dbReference type="SMART" id="SM00382">
    <property type="entry name" value="AAA"/>
    <property type="match status" value="2"/>
</dbReference>
<dbReference type="InterPro" id="IPR050611">
    <property type="entry name" value="ABCF"/>
</dbReference>
<accession>A0A1R4B1P0</accession>
<keyword evidence="1" id="KW-0677">Repeat</keyword>
<gene>
    <name evidence="5" type="primary">yheS_1</name>
    <name evidence="5" type="ORF">VPAL9027_00771</name>
</gene>
<dbReference type="AlphaFoldDB" id="A0A1R4B1P0"/>
<dbReference type="STRING" id="1918946.VPAL9027_00771"/>
<dbReference type="GO" id="GO:0005524">
    <property type="term" value="F:ATP binding"/>
    <property type="evidence" value="ECO:0007669"/>
    <property type="project" value="UniProtKB-KW"/>
</dbReference>
<dbReference type="RefSeq" id="WP_077312480.1">
    <property type="nucleotide sequence ID" value="NZ_AP024887.1"/>
</dbReference>
<dbReference type="InterPro" id="IPR003439">
    <property type="entry name" value="ABC_transporter-like_ATP-bd"/>
</dbReference>
<dbReference type="OrthoDB" id="9762051at2"/>
<dbReference type="CDD" id="cd03221">
    <property type="entry name" value="ABCF_EF-3"/>
    <property type="match status" value="1"/>
</dbReference>
<evidence type="ECO:0000256" key="2">
    <source>
        <dbReference type="ARBA" id="ARBA00022741"/>
    </source>
</evidence>
<evidence type="ECO:0000256" key="1">
    <source>
        <dbReference type="ARBA" id="ARBA00022737"/>
    </source>
</evidence>
<evidence type="ECO:0000313" key="5">
    <source>
        <dbReference type="EMBL" id="SJL82830.1"/>
    </source>
</evidence>
<dbReference type="InterPro" id="IPR003593">
    <property type="entry name" value="AAA+_ATPase"/>
</dbReference>
<dbReference type="PANTHER" id="PTHR19211:SF14">
    <property type="entry name" value="ATP-BINDING CASSETTE SUB-FAMILY F MEMBER 1"/>
    <property type="match status" value="1"/>
</dbReference>
<feature type="domain" description="ABC transporter" evidence="4">
    <location>
        <begin position="5"/>
        <end position="218"/>
    </location>
</feature>
<evidence type="ECO:0000313" key="6">
    <source>
        <dbReference type="Proteomes" id="UP000189475"/>
    </source>
</evidence>
<dbReference type="EMBL" id="FUFT01000002">
    <property type="protein sequence ID" value="SJL82830.1"/>
    <property type="molecule type" value="Genomic_DNA"/>
</dbReference>
<dbReference type="InterPro" id="IPR027417">
    <property type="entry name" value="P-loop_NTPase"/>
</dbReference>
<reference evidence="5 6" key="1">
    <citation type="submission" date="2017-02" db="EMBL/GenBank/DDBJ databases">
        <authorList>
            <person name="Peterson S.W."/>
        </authorList>
    </citation>
    <scope>NUCLEOTIDE SEQUENCE [LARGE SCALE GENOMIC DNA]</scope>
    <source>
        <strain evidence="5 6">CECT 9027</strain>
    </source>
</reference>
<proteinExistence type="predicted"/>
<evidence type="ECO:0000256" key="3">
    <source>
        <dbReference type="ARBA" id="ARBA00022840"/>
    </source>
</evidence>
<dbReference type="Pfam" id="PF00005">
    <property type="entry name" value="ABC_tran"/>
    <property type="match status" value="2"/>
</dbReference>
<organism evidence="5 6">
    <name type="scientific">Vibrio palustris</name>
    <dbReference type="NCBI Taxonomy" id="1918946"/>
    <lineage>
        <taxon>Bacteria</taxon>
        <taxon>Pseudomonadati</taxon>
        <taxon>Pseudomonadota</taxon>
        <taxon>Gammaproteobacteria</taxon>
        <taxon>Vibrionales</taxon>
        <taxon>Vibrionaceae</taxon>
        <taxon>Vibrio</taxon>
    </lineage>
</organism>
<dbReference type="SUPFAM" id="SSF52540">
    <property type="entry name" value="P-loop containing nucleoside triphosphate hydrolases"/>
    <property type="match status" value="2"/>
</dbReference>
<name>A0A1R4B1P0_9VIBR</name>
<dbReference type="InterPro" id="IPR017871">
    <property type="entry name" value="ABC_transporter-like_CS"/>
</dbReference>